<evidence type="ECO:0000259" key="10">
    <source>
        <dbReference type="Pfam" id="PF05183"/>
    </source>
</evidence>
<dbReference type="SUPFAM" id="SSF54928">
    <property type="entry name" value="RNA-binding domain, RBD"/>
    <property type="match status" value="1"/>
</dbReference>
<evidence type="ECO:0000313" key="12">
    <source>
        <dbReference type="EMBL" id="KAK4149285.1"/>
    </source>
</evidence>
<dbReference type="Proteomes" id="UP001302745">
    <property type="component" value="Unassembled WGS sequence"/>
</dbReference>
<feature type="compositionally biased region" description="Low complexity" evidence="9">
    <location>
        <begin position="1548"/>
        <end position="1568"/>
    </location>
</feature>
<gene>
    <name evidence="12" type="ORF">C8A00DRAFT_47069</name>
</gene>
<dbReference type="CDD" id="cd00590">
    <property type="entry name" value="RRM_SF"/>
    <property type="match status" value="1"/>
</dbReference>
<feature type="compositionally biased region" description="Polar residues" evidence="9">
    <location>
        <begin position="55"/>
        <end position="69"/>
    </location>
</feature>
<keyword evidence="7" id="KW-0943">RNA-mediated gene silencing</keyword>
<feature type="domain" description="RDRP C-terminal head" evidence="11">
    <location>
        <begin position="1110"/>
        <end position="1248"/>
    </location>
</feature>
<evidence type="ECO:0000256" key="2">
    <source>
        <dbReference type="ARBA" id="ARBA00012494"/>
    </source>
</evidence>
<dbReference type="Pfam" id="PF26253">
    <property type="entry name" value="RdRP_head"/>
    <property type="match status" value="1"/>
</dbReference>
<keyword evidence="6" id="KW-0694">RNA-binding</keyword>
<evidence type="ECO:0000256" key="7">
    <source>
        <dbReference type="ARBA" id="ARBA00023158"/>
    </source>
</evidence>
<dbReference type="InterPro" id="IPR058752">
    <property type="entry name" value="RDRP_C_head"/>
</dbReference>
<feature type="compositionally biased region" description="Polar residues" evidence="9">
    <location>
        <begin position="1476"/>
        <end position="1488"/>
    </location>
</feature>
<organism evidence="12 13">
    <name type="scientific">Chaetomidium leptoderma</name>
    <dbReference type="NCBI Taxonomy" id="669021"/>
    <lineage>
        <taxon>Eukaryota</taxon>
        <taxon>Fungi</taxon>
        <taxon>Dikarya</taxon>
        <taxon>Ascomycota</taxon>
        <taxon>Pezizomycotina</taxon>
        <taxon>Sordariomycetes</taxon>
        <taxon>Sordariomycetidae</taxon>
        <taxon>Sordariales</taxon>
        <taxon>Chaetomiaceae</taxon>
        <taxon>Chaetomidium</taxon>
    </lineage>
</organism>
<accession>A0AAN6ZRM5</accession>
<protein>
    <recommendedName>
        <fullName evidence="2">RNA-directed RNA polymerase</fullName>
        <ecNumber evidence="2">2.7.7.48</ecNumber>
    </recommendedName>
</protein>
<feature type="compositionally biased region" description="Low complexity" evidence="9">
    <location>
        <begin position="1325"/>
        <end position="1335"/>
    </location>
</feature>
<dbReference type="Pfam" id="PF05183">
    <property type="entry name" value="RdRP"/>
    <property type="match status" value="1"/>
</dbReference>
<reference evidence="12" key="2">
    <citation type="submission" date="2023-05" db="EMBL/GenBank/DDBJ databases">
        <authorList>
            <consortium name="Lawrence Berkeley National Laboratory"/>
            <person name="Steindorff A."/>
            <person name="Hensen N."/>
            <person name="Bonometti L."/>
            <person name="Westerberg I."/>
            <person name="Brannstrom I.O."/>
            <person name="Guillou S."/>
            <person name="Cros-Aarteil S."/>
            <person name="Calhoun S."/>
            <person name="Haridas S."/>
            <person name="Kuo A."/>
            <person name="Mondo S."/>
            <person name="Pangilinan J."/>
            <person name="Riley R."/>
            <person name="Labutti K."/>
            <person name="Andreopoulos B."/>
            <person name="Lipzen A."/>
            <person name="Chen C."/>
            <person name="Yanf M."/>
            <person name="Daum C."/>
            <person name="Ng V."/>
            <person name="Clum A."/>
            <person name="Ohm R."/>
            <person name="Martin F."/>
            <person name="Silar P."/>
            <person name="Natvig D."/>
            <person name="Lalanne C."/>
            <person name="Gautier V."/>
            <person name="Ament-Velasquez S.L."/>
            <person name="Kruys A."/>
            <person name="Hutchinson M.I."/>
            <person name="Powell A.J."/>
            <person name="Barry K."/>
            <person name="Miller A.N."/>
            <person name="Grigoriev I.V."/>
            <person name="Debuchy R."/>
            <person name="Gladieux P."/>
            <person name="Thoren M.H."/>
            <person name="Johannesson H."/>
        </authorList>
    </citation>
    <scope>NUCLEOTIDE SEQUENCE</scope>
    <source>
        <strain evidence="12">CBS 538.74</strain>
    </source>
</reference>
<evidence type="ECO:0000259" key="11">
    <source>
        <dbReference type="Pfam" id="PF26253"/>
    </source>
</evidence>
<evidence type="ECO:0000256" key="6">
    <source>
        <dbReference type="ARBA" id="ARBA00022884"/>
    </source>
</evidence>
<dbReference type="PANTHER" id="PTHR23079:SF55">
    <property type="entry name" value="RNA-DIRECTED RNA POLYMERASE"/>
    <property type="match status" value="1"/>
</dbReference>
<keyword evidence="13" id="KW-1185">Reference proteome</keyword>
<feature type="compositionally biased region" description="Polar residues" evidence="9">
    <location>
        <begin position="1338"/>
        <end position="1353"/>
    </location>
</feature>
<dbReference type="PANTHER" id="PTHR23079">
    <property type="entry name" value="RNA-DEPENDENT RNA POLYMERASE"/>
    <property type="match status" value="1"/>
</dbReference>
<evidence type="ECO:0000256" key="9">
    <source>
        <dbReference type="SAM" id="MobiDB-lite"/>
    </source>
</evidence>
<keyword evidence="4" id="KW-0808">Transferase</keyword>
<feature type="region of interest" description="Disordered" evidence="9">
    <location>
        <begin position="26"/>
        <end position="72"/>
    </location>
</feature>
<name>A0AAN6ZRM5_9PEZI</name>
<comment type="similarity">
    <text evidence="1">Belongs to the RdRP family.</text>
</comment>
<feature type="region of interest" description="Disordered" evidence="9">
    <location>
        <begin position="1461"/>
        <end position="1499"/>
    </location>
</feature>
<reference evidence="12" key="1">
    <citation type="journal article" date="2023" name="Mol. Phylogenet. Evol.">
        <title>Genome-scale phylogeny and comparative genomics of the fungal order Sordariales.</title>
        <authorList>
            <person name="Hensen N."/>
            <person name="Bonometti L."/>
            <person name="Westerberg I."/>
            <person name="Brannstrom I.O."/>
            <person name="Guillou S."/>
            <person name="Cros-Aarteil S."/>
            <person name="Calhoun S."/>
            <person name="Haridas S."/>
            <person name="Kuo A."/>
            <person name="Mondo S."/>
            <person name="Pangilinan J."/>
            <person name="Riley R."/>
            <person name="LaButti K."/>
            <person name="Andreopoulos B."/>
            <person name="Lipzen A."/>
            <person name="Chen C."/>
            <person name="Yan M."/>
            <person name="Daum C."/>
            <person name="Ng V."/>
            <person name="Clum A."/>
            <person name="Steindorff A."/>
            <person name="Ohm R.A."/>
            <person name="Martin F."/>
            <person name="Silar P."/>
            <person name="Natvig D.O."/>
            <person name="Lalanne C."/>
            <person name="Gautier V."/>
            <person name="Ament-Velasquez S.L."/>
            <person name="Kruys A."/>
            <person name="Hutchinson M.I."/>
            <person name="Powell A.J."/>
            <person name="Barry K."/>
            <person name="Miller A.N."/>
            <person name="Grigoriev I.V."/>
            <person name="Debuchy R."/>
            <person name="Gladieux P."/>
            <person name="Hiltunen Thoren M."/>
            <person name="Johannesson H."/>
        </authorList>
    </citation>
    <scope>NUCLEOTIDE SEQUENCE</scope>
    <source>
        <strain evidence="12">CBS 538.74</strain>
    </source>
</reference>
<feature type="region of interest" description="Disordered" evidence="9">
    <location>
        <begin position="1548"/>
        <end position="1583"/>
    </location>
</feature>
<dbReference type="GO" id="GO:0003723">
    <property type="term" value="F:RNA binding"/>
    <property type="evidence" value="ECO:0007669"/>
    <property type="project" value="UniProtKB-KW"/>
</dbReference>
<dbReference type="InterPro" id="IPR057596">
    <property type="entry name" value="RDRP_core"/>
</dbReference>
<dbReference type="EMBL" id="MU857177">
    <property type="protein sequence ID" value="KAK4149285.1"/>
    <property type="molecule type" value="Genomic_DNA"/>
</dbReference>
<dbReference type="InterPro" id="IPR035979">
    <property type="entry name" value="RBD_domain_sf"/>
</dbReference>
<keyword evidence="5" id="KW-0548">Nucleotidyltransferase</keyword>
<sequence>MADPGGGNFQHLLLENADNGRLKVQAAFRPPPGNRGPHWRSGERPPFGRTFGPATRQTRQPASGLNTSLGPRPSLALQTAAVLPPRWSSRKSATMIIKPIPIDATPWDIRQVFEKFGKVVWVELDNASRGGFRSAKVRFEPPPTDVSFFYQGKCRLDIGRSVSWPSVEFPRQSAEEPTLTTPLGNTCPALMAFKPEELTFGLLTQPTTFMRKREVLKLGGDLELKFTADFRRKKLIIHFPLLVQGERHYYRIDMKFGIIRNIYRTTIGDGQSALVICLEDAPLVRKKQTDVDGDTWADRLVWGEDELWNRAVEIKPGSQNPKAKPVSLDEKANIIDLGRWTAYWLGLDAPGEELWSAIEARLRDWNIATKTDVDFAQIPDKSPELWNMLADPHSDAMTGTNSPWNNGLALLSATSHISLPYDVRYQLEVCISRGILCEYNLGREFLEKLVEIANPSGLDSNRARLVLEYAADQGKPIYEPMELFKSRSAMTYYPTTLHIPEYCALVRKVTVTPTRIYFSTPTVETTNRIVRRYKNVQDHFIRVQFTDELLDGRIRACEVERDDELYTRVYRVMTQGIRMGKWHWKFLAFGNSQIRESGAFFFCEPEDHYITCDTIRQWMGNFSHISTVAKLAARLGQCFSTTRLLHCISSPRIVKIPDVEKHGFCFTDGVGKISTPLACLVSEDWKIYPPPSAFQFRMGGCKGVLVTWPDAKGTEVHVRPSQEKFSAEYNGLEIIRCSQFACATLNRQTILILSCLGVPDEVFTDMMAAQISNYDTAMTDNDKAVELLSSYVDENMTSTTIATMVLDGFMHTREPFVRTLLQLWRSWSIKALKEKARLIVDKGAFVLGCVDETGTLRGHSKATEGRKKISQDQLLQIFLQVPDPKDRGAYKVITGLCLVGRNPSLHPGDIRVVEAVDVPRLRHLRDVVVFPLNGDRDVPGMCSGGDLDGDDFFVIWDPKLLPSEWSHPPMDYTAPKPLTEPRASTARSLASFFVLFMKNDRLPLIAHAHLATADYEVEGAKHRKCLQLAELHSTAVDYVKTGVPAEWNKKLDPRRYPHFMEKAKGKSYQSTSVLGKLYDMIDKEVFDNRENYMLPFDDRVLKRYQLDIALLKEARKIKTQYDIAMRRVMGQLEIRTEFEIWTTFVLSRPRVGTDYKVQEKVGRESAGLKKQFRDLCIKAIEEKDLNKLEFVAAMYTVTWEETRIALYEARQPHVLPDGTVGLRRVTARSMPLISFPWLFSAELGRIAIGTERLPNWLREAGSRPPSAKPKAKDGIKTARPLETALDLAGMDYTRTSDGQFIHRGEILHLFRHDDDGEVGFYCNGDVADPSSPADSDSNKASTGGHTPNSPTTEKSPDPFPDLLGLATALDRKGSISAATFPASIQKPSPSQLTVNVPDIREFLAPDTDAASSDFVHYITPTNVPTKQQQQGTPIHTATTTTSGIQSIDGGSEASVAVLEEKEKGDETGGGIKPDTESTISESNSSWDRVTTPGGLESSSSSSAAAAVAVELGPVEYISLSRSGVGARFGGGGGGSSRQWGYITTTATSLGSGQGQGQSQACPGTAVAADAEDGESGGSDGEVEYEEVIIEVEAETALERAVRLAA</sequence>
<dbReference type="GO" id="GO:0031380">
    <property type="term" value="C:nuclear RNA-directed RNA polymerase complex"/>
    <property type="evidence" value="ECO:0007669"/>
    <property type="project" value="TreeGrafter"/>
</dbReference>
<keyword evidence="3" id="KW-0696">RNA-directed RNA polymerase</keyword>
<evidence type="ECO:0000256" key="8">
    <source>
        <dbReference type="ARBA" id="ARBA00048744"/>
    </source>
</evidence>
<evidence type="ECO:0000313" key="13">
    <source>
        <dbReference type="Proteomes" id="UP001302745"/>
    </source>
</evidence>
<evidence type="ECO:0000256" key="1">
    <source>
        <dbReference type="ARBA" id="ARBA00005762"/>
    </source>
</evidence>
<evidence type="ECO:0000256" key="4">
    <source>
        <dbReference type="ARBA" id="ARBA00022679"/>
    </source>
</evidence>
<proteinExistence type="inferred from homology"/>
<evidence type="ECO:0000256" key="5">
    <source>
        <dbReference type="ARBA" id="ARBA00022695"/>
    </source>
</evidence>
<dbReference type="GO" id="GO:0003968">
    <property type="term" value="F:RNA-directed RNA polymerase activity"/>
    <property type="evidence" value="ECO:0007669"/>
    <property type="project" value="UniProtKB-KW"/>
</dbReference>
<feature type="compositionally biased region" description="Acidic residues" evidence="9">
    <location>
        <begin position="1569"/>
        <end position="1583"/>
    </location>
</feature>
<feature type="region of interest" description="Disordered" evidence="9">
    <location>
        <begin position="1323"/>
        <end position="1361"/>
    </location>
</feature>
<comment type="catalytic activity">
    <reaction evidence="8">
        <text>RNA(n) + a ribonucleoside 5'-triphosphate = RNA(n+1) + diphosphate</text>
        <dbReference type="Rhea" id="RHEA:21248"/>
        <dbReference type="Rhea" id="RHEA-COMP:14527"/>
        <dbReference type="Rhea" id="RHEA-COMP:17342"/>
        <dbReference type="ChEBI" id="CHEBI:33019"/>
        <dbReference type="ChEBI" id="CHEBI:61557"/>
        <dbReference type="ChEBI" id="CHEBI:140395"/>
        <dbReference type="EC" id="2.7.7.48"/>
    </reaction>
</comment>
<dbReference type="EC" id="2.7.7.48" evidence="2"/>
<evidence type="ECO:0000256" key="3">
    <source>
        <dbReference type="ARBA" id="ARBA00022484"/>
    </source>
</evidence>
<feature type="domain" description="RDRP core" evidence="10">
    <location>
        <begin position="511"/>
        <end position="1081"/>
    </location>
</feature>
<dbReference type="InterPro" id="IPR007855">
    <property type="entry name" value="RDRP"/>
</dbReference>
<dbReference type="GO" id="GO:0030422">
    <property type="term" value="P:siRNA processing"/>
    <property type="evidence" value="ECO:0007669"/>
    <property type="project" value="TreeGrafter"/>
</dbReference>
<comment type="caution">
    <text evidence="12">The sequence shown here is derived from an EMBL/GenBank/DDBJ whole genome shotgun (WGS) entry which is preliminary data.</text>
</comment>